<sequence>MLTNRWFKFLLLLLAVPAITVGQGSGAQSIVTPRMRVIVDNDFSGDPDGLFQLAHLLLSPSVDVRAIVGSHLRVGDGFDNSTTQADNAAKKAQELVQVMGVKLNIPIIAGSNTAMPNDSTPVKSEAVKFIIREALRTDTQLPLYVLCGAGLTETASALLTNPQIANKLTLVWIGGPEYTDLALPPPNYSTPEYNLNIDIAAARAVFNRAAVPIWQIPRNAYRQALLPYSLLQLKVKPQGKTGKYLSYVLERLMTRLQQYKLNIGETYVLGDSPLVLLTALQSSFEADPSSSEYVLRMSPRITPQGTYEYNHTGRQIRVYNRLDIQLMFTDFFAKLELMNRP</sequence>
<proteinExistence type="predicted"/>
<accession>D2QSI5</accession>
<keyword evidence="2" id="KW-0378">Hydrolase</keyword>
<dbReference type="STRING" id="504472.Slin_5802"/>
<dbReference type="HOGENOM" id="CLU_078738_0_0_10"/>
<evidence type="ECO:0000313" key="2">
    <source>
        <dbReference type="EMBL" id="ADB41767.1"/>
    </source>
</evidence>
<feature type="domain" description="Inosine/uridine-preferring nucleoside hydrolase" evidence="1">
    <location>
        <begin position="37"/>
        <end position="282"/>
    </location>
</feature>
<keyword evidence="3" id="KW-1185">Reference proteome</keyword>
<dbReference type="RefSeq" id="WP_012930257.1">
    <property type="nucleotide sequence ID" value="NC_013730.1"/>
</dbReference>
<reference evidence="2 3" key="1">
    <citation type="journal article" date="2010" name="Stand. Genomic Sci.">
        <title>Complete genome sequence of Spirosoma linguale type strain (1).</title>
        <authorList>
            <person name="Lail K."/>
            <person name="Sikorski J."/>
            <person name="Saunders E."/>
            <person name="Lapidus A."/>
            <person name="Glavina Del Rio T."/>
            <person name="Copeland A."/>
            <person name="Tice H."/>
            <person name="Cheng J.-F."/>
            <person name="Lucas S."/>
            <person name="Nolan M."/>
            <person name="Bruce D."/>
            <person name="Goodwin L."/>
            <person name="Pitluck S."/>
            <person name="Ivanova N."/>
            <person name="Mavromatis K."/>
            <person name="Ovchinnikova G."/>
            <person name="Pati A."/>
            <person name="Chen A."/>
            <person name="Palaniappan K."/>
            <person name="Land M."/>
            <person name="Hauser L."/>
            <person name="Chang Y.-J."/>
            <person name="Jeffries C.D."/>
            <person name="Chain P."/>
            <person name="Brettin T."/>
            <person name="Detter J.C."/>
            <person name="Schuetze A."/>
            <person name="Rohde M."/>
            <person name="Tindall B.J."/>
            <person name="Goeker M."/>
            <person name="Bristow J."/>
            <person name="Eisen J.A."/>
            <person name="Markowitz V."/>
            <person name="Hugenholtz P."/>
            <person name="Kyrpides N.C."/>
            <person name="Klenk H.-P."/>
            <person name="Chen F."/>
        </authorList>
    </citation>
    <scope>NUCLEOTIDE SEQUENCE [LARGE SCALE GENOMIC DNA]</scope>
    <source>
        <strain evidence="3">ATCC 33905 / DSM 74 / LMG 10896 / Claus 1</strain>
    </source>
</reference>
<name>D2QSI5_SPILD</name>
<protein>
    <submittedName>
        <fullName evidence="2">Inosine/uridine-preferring nucleoside hydrolase</fullName>
    </submittedName>
</protein>
<dbReference type="EMBL" id="CP001769">
    <property type="protein sequence ID" value="ADB41767.1"/>
    <property type="molecule type" value="Genomic_DNA"/>
</dbReference>
<dbReference type="GO" id="GO:0016799">
    <property type="term" value="F:hydrolase activity, hydrolyzing N-glycosyl compounds"/>
    <property type="evidence" value="ECO:0007669"/>
    <property type="project" value="InterPro"/>
</dbReference>
<dbReference type="AlphaFoldDB" id="D2QSI5"/>
<dbReference type="SUPFAM" id="SSF53590">
    <property type="entry name" value="Nucleoside hydrolase"/>
    <property type="match status" value="1"/>
</dbReference>
<organism evidence="2 3">
    <name type="scientific">Spirosoma linguale (strain ATCC 33905 / DSM 74 / LMG 10896 / Claus 1)</name>
    <dbReference type="NCBI Taxonomy" id="504472"/>
    <lineage>
        <taxon>Bacteria</taxon>
        <taxon>Pseudomonadati</taxon>
        <taxon>Bacteroidota</taxon>
        <taxon>Cytophagia</taxon>
        <taxon>Cytophagales</taxon>
        <taxon>Cytophagaceae</taxon>
        <taxon>Spirosoma</taxon>
    </lineage>
</organism>
<evidence type="ECO:0000259" key="1">
    <source>
        <dbReference type="Pfam" id="PF01156"/>
    </source>
</evidence>
<evidence type="ECO:0000313" key="3">
    <source>
        <dbReference type="Proteomes" id="UP000002028"/>
    </source>
</evidence>
<dbReference type="Gene3D" id="3.90.245.10">
    <property type="entry name" value="Ribonucleoside hydrolase-like"/>
    <property type="match status" value="1"/>
</dbReference>
<dbReference type="KEGG" id="sli:Slin_5802"/>
<dbReference type="Pfam" id="PF01156">
    <property type="entry name" value="IU_nuc_hydro"/>
    <property type="match status" value="1"/>
</dbReference>
<dbReference type="InterPro" id="IPR001910">
    <property type="entry name" value="Inosine/uridine_hydrolase_dom"/>
</dbReference>
<dbReference type="InterPro" id="IPR036452">
    <property type="entry name" value="Ribo_hydro-like"/>
</dbReference>
<dbReference type="eggNOG" id="COG1957">
    <property type="taxonomic scope" value="Bacteria"/>
</dbReference>
<dbReference type="Proteomes" id="UP000002028">
    <property type="component" value="Chromosome"/>
</dbReference>
<gene>
    <name evidence="2" type="ordered locus">Slin_5802</name>
</gene>